<dbReference type="EMBL" id="JANBPG010000042">
    <property type="protein sequence ID" value="KAJ1901141.1"/>
    <property type="molecule type" value="Genomic_DNA"/>
</dbReference>
<proteinExistence type="predicted"/>
<evidence type="ECO:0000313" key="2">
    <source>
        <dbReference type="Proteomes" id="UP001150581"/>
    </source>
</evidence>
<accession>A0ACC1IUK5</accession>
<gene>
    <name evidence="1" type="ORF">LPJ66_000992</name>
</gene>
<protein>
    <submittedName>
        <fullName evidence="1">Uncharacterized protein</fullName>
    </submittedName>
</protein>
<comment type="caution">
    <text evidence="1">The sequence shown here is derived from an EMBL/GenBank/DDBJ whole genome shotgun (WGS) entry which is preliminary data.</text>
</comment>
<name>A0ACC1IUK5_9FUNG</name>
<dbReference type="Proteomes" id="UP001150581">
    <property type="component" value="Unassembled WGS sequence"/>
</dbReference>
<sequence length="90" mass="10328">MFSCKCCGYECDCMDLYYDHIMFDNRHHEMARREAEQLAALGTRRMSSRGSIGSMRKRSSLLSRAKHQLQQATVQIQSTKATFILGAEAY</sequence>
<evidence type="ECO:0000313" key="1">
    <source>
        <dbReference type="EMBL" id="KAJ1901141.1"/>
    </source>
</evidence>
<keyword evidence="2" id="KW-1185">Reference proteome</keyword>
<organism evidence="1 2">
    <name type="scientific">Kickxella alabastrina</name>
    <dbReference type="NCBI Taxonomy" id="61397"/>
    <lineage>
        <taxon>Eukaryota</taxon>
        <taxon>Fungi</taxon>
        <taxon>Fungi incertae sedis</taxon>
        <taxon>Zoopagomycota</taxon>
        <taxon>Kickxellomycotina</taxon>
        <taxon>Kickxellomycetes</taxon>
        <taxon>Kickxellales</taxon>
        <taxon>Kickxellaceae</taxon>
        <taxon>Kickxella</taxon>
    </lineage>
</organism>
<reference evidence="1" key="1">
    <citation type="submission" date="2022-07" db="EMBL/GenBank/DDBJ databases">
        <title>Phylogenomic reconstructions and comparative analyses of Kickxellomycotina fungi.</title>
        <authorList>
            <person name="Reynolds N.K."/>
            <person name="Stajich J.E."/>
            <person name="Barry K."/>
            <person name="Grigoriev I.V."/>
            <person name="Crous P."/>
            <person name="Smith M.E."/>
        </authorList>
    </citation>
    <scope>NUCLEOTIDE SEQUENCE</scope>
    <source>
        <strain evidence="1">Benny 63K</strain>
    </source>
</reference>